<dbReference type="Proteomes" id="UP000541558">
    <property type="component" value="Unassembled WGS sequence"/>
</dbReference>
<comment type="caution">
    <text evidence="2">The sequence shown here is derived from an EMBL/GenBank/DDBJ whole genome shotgun (WGS) entry which is preliminary data.</text>
</comment>
<dbReference type="OrthoDB" id="10320481at2759"/>
<protein>
    <submittedName>
        <fullName evidence="2">Uncharacterized protein</fullName>
    </submittedName>
</protein>
<dbReference type="AlphaFoldDB" id="A0A8H5FKK3"/>
<evidence type="ECO:0000256" key="1">
    <source>
        <dbReference type="SAM" id="MobiDB-lite"/>
    </source>
</evidence>
<evidence type="ECO:0000313" key="3">
    <source>
        <dbReference type="Proteomes" id="UP000541558"/>
    </source>
</evidence>
<feature type="region of interest" description="Disordered" evidence="1">
    <location>
        <begin position="154"/>
        <end position="194"/>
    </location>
</feature>
<keyword evidence="3" id="KW-1185">Reference proteome</keyword>
<sequence length="194" mass="21881">MSSTYLLALASRRRLSTDPIDYLEQLPMAHINALLLILHRRNTAILAKASDLHEEAAEEERRAELDLLARMSRALLASQLLEGSHDGAFQKVQEKSEKAEMKYCLALRRWRDSRRMVADARADMCAMGEREMEDAFYSRVLSIEREFGILYREADEVTGPGPSLDDAEDDFWTARSDDGDEELGPEDASVGSDA</sequence>
<gene>
    <name evidence="2" type="ORF">D9611_009094</name>
</gene>
<organism evidence="2 3">
    <name type="scientific">Ephemerocybe angulata</name>
    <dbReference type="NCBI Taxonomy" id="980116"/>
    <lineage>
        <taxon>Eukaryota</taxon>
        <taxon>Fungi</taxon>
        <taxon>Dikarya</taxon>
        <taxon>Basidiomycota</taxon>
        <taxon>Agaricomycotina</taxon>
        <taxon>Agaricomycetes</taxon>
        <taxon>Agaricomycetidae</taxon>
        <taxon>Agaricales</taxon>
        <taxon>Agaricineae</taxon>
        <taxon>Psathyrellaceae</taxon>
        <taxon>Ephemerocybe</taxon>
    </lineage>
</organism>
<evidence type="ECO:0000313" key="2">
    <source>
        <dbReference type="EMBL" id="KAF5339808.1"/>
    </source>
</evidence>
<accession>A0A8H5FKK3</accession>
<reference evidence="2 3" key="1">
    <citation type="journal article" date="2020" name="ISME J.">
        <title>Uncovering the hidden diversity of litter-decomposition mechanisms in mushroom-forming fungi.</title>
        <authorList>
            <person name="Floudas D."/>
            <person name="Bentzer J."/>
            <person name="Ahren D."/>
            <person name="Johansson T."/>
            <person name="Persson P."/>
            <person name="Tunlid A."/>
        </authorList>
    </citation>
    <scope>NUCLEOTIDE SEQUENCE [LARGE SCALE GENOMIC DNA]</scope>
    <source>
        <strain evidence="2 3">CBS 175.51</strain>
    </source>
</reference>
<name>A0A8H5FKK3_9AGAR</name>
<dbReference type="EMBL" id="JAACJK010000006">
    <property type="protein sequence ID" value="KAF5339808.1"/>
    <property type="molecule type" value="Genomic_DNA"/>
</dbReference>
<proteinExistence type="predicted"/>